<dbReference type="EMBL" id="CAMXCT030006101">
    <property type="protein sequence ID" value="CAL4801245.1"/>
    <property type="molecule type" value="Genomic_DNA"/>
</dbReference>
<reference evidence="1" key="1">
    <citation type="submission" date="2022-10" db="EMBL/GenBank/DDBJ databases">
        <authorList>
            <person name="Chen Y."/>
            <person name="Dougan E. K."/>
            <person name="Chan C."/>
            <person name="Rhodes N."/>
            <person name="Thang M."/>
        </authorList>
    </citation>
    <scope>NUCLEOTIDE SEQUENCE</scope>
</reference>
<sequence>MRSSSSSTSSSLALQGLWACEDRRRLCAKPFWTALGFAPGGHGGAIEGIFEHPFAFCFFKLADDSQACCCCSQLAKGGALIFFHSPMWSHGWSCQAYFYVKLQLAA</sequence>
<gene>
    <name evidence="1" type="ORF">C1SCF055_LOCUS38871</name>
</gene>
<evidence type="ECO:0000313" key="3">
    <source>
        <dbReference type="Proteomes" id="UP001152797"/>
    </source>
</evidence>
<reference evidence="2" key="2">
    <citation type="submission" date="2024-04" db="EMBL/GenBank/DDBJ databases">
        <authorList>
            <person name="Chen Y."/>
            <person name="Shah S."/>
            <person name="Dougan E. K."/>
            <person name="Thang M."/>
            <person name="Chan C."/>
        </authorList>
    </citation>
    <scope>NUCLEOTIDE SEQUENCE [LARGE SCALE GENOMIC DNA]</scope>
</reference>
<organism evidence="1">
    <name type="scientific">Cladocopium goreaui</name>
    <dbReference type="NCBI Taxonomy" id="2562237"/>
    <lineage>
        <taxon>Eukaryota</taxon>
        <taxon>Sar</taxon>
        <taxon>Alveolata</taxon>
        <taxon>Dinophyceae</taxon>
        <taxon>Suessiales</taxon>
        <taxon>Symbiodiniaceae</taxon>
        <taxon>Cladocopium</taxon>
    </lineage>
</organism>
<comment type="caution">
    <text evidence="1">The sequence shown here is derived from an EMBL/GenBank/DDBJ whole genome shotgun (WGS) entry which is preliminary data.</text>
</comment>
<name>A0A9P1GI18_9DINO</name>
<dbReference type="EMBL" id="CAMXCT010006101">
    <property type="protein sequence ID" value="CAI4013933.1"/>
    <property type="molecule type" value="Genomic_DNA"/>
</dbReference>
<evidence type="ECO:0000313" key="2">
    <source>
        <dbReference type="EMBL" id="CAL1167308.1"/>
    </source>
</evidence>
<accession>A0A9P1GI18</accession>
<keyword evidence="3" id="KW-1185">Reference proteome</keyword>
<evidence type="ECO:0000313" key="1">
    <source>
        <dbReference type="EMBL" id="CAI4013933.1"/>
    </source>
</evidence>
<dbReference type="Proteomes" id="UP001152797">
    <property type="component" value="Unassembled WGS sequence"/>
</dbReference>
<protein>
    <submittedName>
        <fullName evidence="1">Uncharacterized protein</fullName>
    </submittedName>
</protein>
<dbReference type="AlphaFoldDB" id="A0A9P1GI18"/>
<proteinExistence type="predicted"/>
<dbReference type="EMBL" id="CAMXCT020006101">
    <property type="protein sequence ID" value="CAL1167308.1"/>
    <property type="molecule type" value="Genomic_DNA"/>
</dbReference>